<gene>
    <name evidence="1" type="ORF">pEpSNUABM08_69</name>
</gene>
<reference evidence="1 2" key="1">
    <citation type="submission" date="2019-07" db="EMBL/GenBank/DDBJ databases">
        <title>Complete genome sequence of bacteriophage infecting Erwinia pyrifoliae.</title>
        <authorList>
            <person name="Kim S.G."/>
            <person name="Park S.C."/>
        </authorList>
    </citation>
    <scope>NUCLEOTIDE SEQUENCE [LARGE SCALE GENOMIC DNA]</scope>
</reference>
<proteinExistence type="predicted"/>
<organism evidence="1 2">
    <name type="scientific">Erwinia phage pEp_SNUABM_08</name>
    <dbReference type="NCBI Taxonomy" id="2593268"/>
    <lineage>
        <taxon>Viruses</taxon>
        <taxon>Duplodnaviria</taxon>
        <taxon>Heunggongvirae</taxon>
        <taxon>Uroviricota</taxon>
        <taxon>Caudoviricetes</taxon>
        <taxon>Casjensviridae</taxon>
        <taxon>Gwanakrovirus</taxon>
        <taxon>Gwanakrovirus SNUABM08</taxon>
    </lineage>
</organism>
<accession>A0A5J6DBC7</accession>
<name>A0A5J6DBC7_9CAUD</name>
<protein>
    <submittedName>
        <fullName evidence="1">Uncharacterized protein</fullName>
    </submittedName>
</protein>
<dbReference type="EMBL" id="MN184886">
    <property type="protein sequence ID" value="QEQ94816.1"/>
    <property type="molecule type" value="Genomic_DNA"/>
</dbReference>
<keyword evidence="2" id="KW-1185">Reference proteome</keyword>
<evidence type="ECO:0000313" key="1">
    <source>
        <dbReference type="EMBL" id="QEQ94816.1"/>
    </source>
</evidence>
<evidence type="ECO:0000313" key="2">
    <source>
        <dbReference type="Proteomes" id="UP000325507"/>
    </source>
</evidence>
<sequence length="197" mass="21676">MVVSLVVTVRKNEKYFDNVLTFAAQVINTDSAPPNNDTNQRGNKMTKPVLFTHSYAAGKGAVMNPAAAYIKGARVFQGKGFCETHTDENGDRFVFSFWLSVRADQLVAVQPSDEMIAAWKESHGGLLTALMPEGLRHGHTVASFKASMREPSSRSGFSWQAIAGLVDVDDLRDHLIGLLGEEHRAAIVEHFHAHTNR</sequence>
<dbReference type="Proteomes" id="UP000325507">
    <property type="component" value="Segment"/>
</dbReference>